<dbReference type="Proteomes" id="UP000824140">
    <property type="component" value="Unassembled WGS sequence"/>
</dbReference>
<dbReference type="Pfam" id="PF07873">
    <property type="entry name" value="YabP"/>
    <property type="match status" value="1"/>
</dbReference>
<comment type="caution">
    <text evidence="2">The sequence shown here is derived from an EMBL/GenBank/DDBJ whole genome shotgun (WGS) entry which is preliminary data.</text>
</comment>
<proteinExistence type="predicted"/>
<accession>A0A9D1G2V0</accession>
<evidence type="ECO:0000313" key="3">
    <source>
        <dbReference type="Proteomes" id="UP000824140"/>
    </source>
</evidence>
<reference evidence="2" key="1">
    <citation type="submission" date="2020-10" db="EMBL/GenBank/DDBJ databases">
        <authorList>
            <person name="Gilroy R."/>
        </authorList>
    </citation>
    <scope>NUCLEOTIDE SEQUENCE</scope>
    <source>
        <strain evidence="2">13766</strain>
    </source>
</reference>
<evidence type="ECO:0000256" key="1">
    <source>
        <dbReference type="SAM" id="MobiDB-lite"/>
    </source>
</evidence>
<protein>
    <submittedName>
        <fullName evidence="2">YabP/YqfC family sporulation protein</fullName>
    </submittedName>
</protein>
<feature type="region of interest" description="Disordered" evidence="1">
    <location>
        <begin position="1"/>
        <end position="20"/>
    </location>
</feature>
<evidence type="ECO:0000313" key="2">
    <source>
        <dbReference type="EMBL" id="HIS94069.1"/>
    </source>
</evidence>
<gene>
    <name evidence="2" type="ORF">IAA84_13740</name>
</gene>
<organism evidence="2 3">
    <name type="scientific">Candidatus Alectryocaccomicrobium excrementavium</name>
    <dbReference type="NCBI Taxonomy" id="2840668"/>
    <lineage>
        <taxon>Bacteria</taxon>
        <taxon>Bacillati</taxon>
        <taxon>Bacillota</taxon>
        <taxon>Clostridia</taxon>
        <taxon>Candidatus Alectryocaccomicrobium</taxon>
    </lineage>
</organism>
<dbReference type="EMBL" id="DVJN01000267">
    <property type="protein sequence ID" value="HIS94069.1"/>
    <property type="molecule type" value="Genomic_DNA"/>
</dbReference>
<reference evidence="2" key="2">
    <citation type="journal article" date="2021" name="PeerJ">
        <title>Extensive microbial diversity within the chicken gut microbiome revealed by metagenomics and culture.</title>
        <authorList>
            <person name="Gilroy R."/>
            <person name="Ravi A."/>
            <person name="Getino M."/>
            <person name="Pursley I."/>
            <person name="Horton D.L."/>
            <person name="Alikhan N.F."/>
            <person name="Baker D."/>
            <person name="Gharbi K."/>
            <person name="Hall N."/>
            <person name="Watson M."/>
            <person name="Adriaenssens E.M."/>
            <person name="Foster-Nyarko E."/>
            <person name="Jarju S."/>
            <person name="Secka A."/>
            <person name="Antonio M."/>
            <person name="Oren A."/>
            <person name="Chaudhuri R.R."/>
            <person name="La Ragione R."/>
            <person name="Hildebrand F."/>
            <person name="Pallen M.J."/>
        </authorList>
    </citation>
    <scope>NUCLEOTIDE SEQUENCE</scope>
    <source>
        <strain evidence="2">13766</strain>
    </source>
</reference>
<dbReference type="InterPro" id="IPR022476">
    <property type="entry name" value="Spore_YabP/YqfC"/>
</dbReference>
<dbReference type="AlphaFoldDB" id="A0A9D1G2V0"/>
<sequence length="109" mass="11655">MRNRRRSAEKSILAQKPRKPARACPPALEWLADVAGGSTRVSLVGQSRAMVENHRGVVALGPQCVCVRAARGTVSIRGEELAICELRRDGLIVCGRIASIELEGGDAHA</sequence>
<name>A0A9D1G2V0_9FIRM</name>